<keyword evidence="2" id="KW-1015">Disulfide bond</keyword>
<dbReference type="Proteomes" id="UP001497623">
    <property type="component" value="Unassembled WGS sequence"/>
</dbReference>
<keyword evidence="6" id="KW-1185">Reference proteome</keyword>
<dbReference type="AlphaFoldDB" id="A0AAV2RBZ0"/>
<accession>A0AAV2RBZ0</accession>
<evidence type="ECO:0000256" key="3">
    <source>
        <dbReference type="PROSITE-ProRule" id="PRU00059"/>
    </source>
</evidence>
<protein>
    <recommendedName>
        <fullName evidence="4">CUB domain-containing protein</fullName>
    </recommendedName>
</protein>
<dbReference type="EMBL" id="CAXKWB010017701">
    <property type="protein sequence ID" value="CAL4119658.1"/>
    <property type="molecule type" value="Genomic_DNA"/>
</dbReference>
<sequence>REGKSGPQGDYIGDVNGRYYNDFPMYFESKSNQVSISFTSSRFSGKGFILNWFSNKDCGSSNIGNGGYIEYPESTLGNYYPGNVTCIWSIITVPGAKIELDFWKFDVAPNDKLLIREYNNSELIEVGIYDKDNLPKMINSSSNHMLLQFTSDNYSLNQGFAINWERQSG</sequence>
<dbReference type="PANTHER" id="PTHR24251">
    <property type="entry name" value="OVOCHYMASE-RELATED"/>
    <property type="match status" value="1"/>
</dbReference>
<reference evidence="5 6" key="1">
    <citation type="submission" date="2024-05" db="EMBL/GenBank/DDBJ databases">
        <authorList>
            <person name="Wallberg A."/>
        </authorList>
    </citation>
    <scope>NUCLEOTIDE SEQUENCE [LARGE SCALE GENOMIC DNA]</scope>
</reference>
<evidence type="ECO:0000313" key="5">
    <source>
        <dbReference type="EMBL" id="CAL4119658.1"/>
    </source>
</evidence>
<organism evidence="5 6">
    <name type="scientific">Meganyctiphanes norvegica</name>
    <name type="common">Northern krill</name>
    <name type="synonym">Thysanopoda norvegica</name>
    <dbReference type="NCBI Taxonomy" id="48144"/>
    <lineage>
        <taxon>Eukaryota</taxon>
        <taxon>Metazoa</taxon>
        <taxon>Ecdysozoa</taxon>
        <taxon>Arthropoda</taxon>
        <taxon>Crustacea</taxon>
        <taxon>Multicrustacea</taxon>
        <taxon>Malacostraca</taxon>
        <taxon>Eumalacostraca</taxon>
        <taxon>Eucarida</taxon>
        <taxon>Euphausiacea</taxon>
        <taxon>Euphausiidae</taxon>
        <taxon>Meganyctiphanes</taxon>
    </lineage>
</organism>
<feature type="domain" description="CUB" evidence="4">
    <location>
        <begin position="58"/>
        <end position="167"/>
    </location>
</feature>
<dbReference type="SUPFAM" id="SSF49854">
    <property type="entry name" value="Spermadhesin, CUB domain"/>
    <property type="match status" value="1"/>
</dbReference>
<dbReference type="CDD" id="cd00041">
    <property type="entry name" value="CUB"/>
    <property type="match status" value="1"/>
</dbReference>
<evidence type="ECO:0000256" key="2">
    <source>
        <dbReference type="ARBA" id="ARBA00023157"/>
    </source>
</evidence>
<dbReference type="PROSITE" id="PS01180">
    <property type="entry name" value="CUB"/>
    <property type="match status" value="1"/>
</dbReference>
<name>A0AAV2RBZ0_MEGNR</name>
<gene>
    <name evidence="5" type="ORF">MNOR_LOCUS21733</name>
</gene>
<feature type="non-terminal residue" evidence="5">
    <location>
        <position position="1"/>
    </location>
</feature>
<dbReference type="Gene3D" id="2.60.120.290">
    <property type="entry name" value="Spermadhesin, CUB domain"/>
    <property type="match status" value="1"/>
</dbReference>
<evidence type="ECO:0000259" key="4">
    <source>
        <dbReference type="PROSITE" id="PS01180"/>
    </source>
</evidence>
<comment type="caution">
    <text evidence="5">The sequence shown here is derived from an EMBL/GenBank/DDBJ whole genome shotgun (WGS) entry which is preliminary data.</text>
</comment>
<dbReference type="SMART" id="SM00042">
    <property type="entry name" value="CUB"/>
    <property type="match status" value="1"/>
</dbReference>
<evidence type="ECO:0000256" key="1">
    <source>
        <dbReference type="ARBA" id="ARBA00022737"/>
    </source>
</evidence>
<dbReference type="Pfam" id="PF00431">
    <property type="entry name" value="CUB"/>
    <property type="match status" value="1"/>
</dbReference>
<proteinExistence type="predicted"/>
<dbReference type="InterPro" id="IPR000859">
    <property type="entry name" value="CUB_dom"/>
</dbReference>
<comment type="caution">
    <text evidence="3">Lacks conserved residue(s) required for the propagation of feature annotation.</text>
</comment>
<feature type="non-terminal residue" evidence="5">
    <location>
        <position position="169"/>
    </location>
</feature>
<keyword evidence="1" id="KW-0677">Repeat</keyword>
<dbReference type="InterPro" id="IPR035914">
    <property type="entry name" value="Sperma_CUB_dom_sf"/>
</dbReference>
<evidence type="ECO:0000313" key="6">
    <source>
        <dbReference type="Proteomes" id="UP001497623"/>
    </source>
</evidence>